<evidence type="ECO:0000313" key="4">
    <source>
        <dbReference type="Proteomes" id="UP000002019"/>
    </source>
</evidence>
<dbReference type="STRING" id="459349.CLOAM0715"/>
<evidence type="ECO:0000259" key="2">
    <source>
        <dbReference type="Pfam" id="PF01979"/>
    </source>
</evidence>
<gene>
    <name evidence="3" type="ordered locus">CLOAM0715</name>
</gene>
<dbReference type="EMBL" id="CU466930">
    <property type="protein sequence ID" value="CAO80598.1"/>
    <property type="molecule type" value="Genomic_DNA"/>
</dbReference>
<dbReference type="PANTHER" id="PTHR43794:SF11">
    <property type="entry name" value="AMIDOHYDROLASE-RELATED DOMAIN-CONTAINING PROTEIN"/>
    <property type="match status" value="1"/>
</dbReference>
<reference evidence="3 4" key="1">
    <citation type="journal article" date="2008" name="J. Bacteriol.">
        <title>'Candidatus Cloacamonas acidaminovorans': genome sequence reconstruction provides a first glimpse of a new bacterial division.</title>
        <authorList>
            <person name="Pelletier E."/>
            <person name="Kreimeyer A."/>
            <person name="Bocs S."/>
            <person name="Rouy Z."/>
            <person name="Gyapay G."/>
            <person name="Chouari R."/>
            <person name="Riviere D."/>
            <person name="Ganesan A."/>
            <person name="Daegelen P."/>
            <person name="Sghir A."/>
            <person name="Cohen G.N."/>
            <person name="Medigue C."/>
            <person name="Weissenbach J."/>
            <person name="Le Paslier D."/>
        </authorList>
    </citation>
    <scope>NUCLEOTIDE SEQUENCE [LARGE SCALE GENOMIC DNA]</scope>
    <source>
        <strain evidence="4">Evry</strain>
    </source>
</reference>
<dbReference type="InterPro" id="IPR017700">
    <property type="entry name" value="Aminohydrolase_SsnA"/>
</dbReference>
<dbReference type="GO" id="GO:0016810">
    <property type="term" value="F:hydrolase activity, acting on carbon-nitrogen (but not peptide) bonds"/>
    <property type="evidence" value="ECO:0007669"/>
    <property type="project" value="InterPro"/>
</dbReference>
<dbReference type="EC" id="3.5.99.3" evidence="3"/>
<organism evidence="3 4">
    <name type="scientific">Cloacimonas acidaminovorans (strain Evry)</name>
    <dbReference type="NCBI Taxonomy" id="459349"/>
    <lineage>
        <taxon>Bacteria</taxon>
        <taxon>Pseudomonadati</taxon>
        <taxon>Candidatus Cloacimonadota</taxon>
        <taxon>Candidatus Cloacimonadia</taxon>
        <taxon>Candidatus Cloacimonadales</taxon>
        <taxon>Candidatus Cloacimonadaceae</taxon>
        <taxon>Candidatus Cloacimonas</taxon>
    </lineage>
</organism>
<dbReference type="Proteomes" id="UP000002019">
    <property type="component" value="Chromosome"/>
</dbReference>
<feature type="domain" description="Amidohydrolase-related" evidence="2">
    <location>
        <begin position="56"/>
        <end position="412"/>
    </location>
</feature>
<dbReference type="NCBIfam" id="TIGR03314">
    <property type="entry name" value="Se_ssnA"/>
    <property type="match status" value="1"/>
</dbReference>
<dbReference type="NCBIfam" id="NF005540">
    <property type="entry name" value="PRK07203.1"/>
    <property type="match status" value="1"/>
</dbReference>
<dbReference type="InterPro" id="IPR011059">
    <property type="entry name" value="Metal-dep_hydrolase_composite"/>
</dbReference>
<evidence type="ECO:0000256" key="1">
    <source>
        <dbReference type="ARBA" id="ARBA00022801"/>
    </source>
</evidence>
<dbReference type="Gene3D" id="3.20.20.140">
    <property type="entry name" value="Metal-dependent hydrolases"/>
    <property type="match status" value="1"/>
</dbReference>
<dbReference type="InterPro" id="IPR006680">
    <property type="entry name" value="Amidohydro-rel"/>
</dbReference>
<dbReference type="eggNOG" id="COG0402">
    <property type="taxonomic scope" value="Bacteria"/>
</dbReference>
<proteinExistence type="predicted"/>
<sequence length="442" mass="49162">MNRYILKGGTILTFDSSHPVLEQAEILIDDGYILQIGSEKSFPDEVCERIDVEGKIIMPGLINAHHHFYSTFVTGLGKAAPAKNFNAVLENLWWRLDKKLLSEDNYYSALISILSSIRKGTTTIIDHHASPFAVKGSLSQIAKAVQETGIKASLCYEVSDRDGDKIAQEGIEENYNWIKNCQNNPNPYLKGLFGLHSAFTLSDKTLSIVADKVRELNCGIHIHTAEAESDEKYNLEHYGKRVVERLSDFNLLNNKSILAHCVHLSPKELILVAEKGAAIVTNPQSNLNNAVGIADVCKMTELGVTVGIGTDAMTNNMLEEVRVGIWAQHLKQNDPSRGFVELASALVFNNPLIAQKYWGAKFGTINEGSPADIIVVDYIPHTPFNEETWMGHLIYGISQANVEATICQGKILMWNGELLLDIDEQEVKAKARELAEKLWDRF</sequence>
<dbReference type="PANTHER" id="PTHR43794">
    <property type="entry name" value="AMINOHYDROLASE SSNA-RELATED"/>
    <property type="match status" value="1"/>
</dbReference>
<dbReference type="SUPFAM" id="SSF51556">
    <property type="entry name" value="Metallo-dependent hydrolases"/>
    <property type="match status" value="1"/>
</dbReference>
<dbReference type="OrthoDB" id="9796020at2"/>
<keyword evidence="1 3" id="KW-0378">Hydrolase</keyword>
<dbReference type="SUPFAM" id="SSF51338">
    <property type="entry name" value="Composite domain of metallo-dependent hydrolases"/>
    <property type="match status" value="1"/>
</dbReference>
<dbReference type="RefSeq" id="WP_015424457.1">
    <property type="nucleotide sequence ID" value="NC_020449.1"/>
</dbReference>
<dbReference type="InterPro" id="IPR050287">
    <property type="entry name" value="MTA/SAH_deaminase"/>
</dbReference>
<protein>
    <submittedName>
        <fullName evidence="3">Chlorohydrolase family protein</fullName>
        <ecNumber evidence="3">3.5.99.3</ecNumber>
    </submittedName>
</protein>
<dbReference type="Pfam" id="PF01979">
    <property type="entry name" value="Amidohydro_1"/>
    <property type="match status" value="1"/>
</dbReference>
<accession>B0VGY3</accession>
<dbReference type="InterPro" id="IPR032466">
    <property type="entry name" value="Metal_Hydrolase"/>
</dbReference>
<evidence type="ECO:0000313" key="3">
    <source>
        <dbReference type="EMBL" id="CAO80598.1"/>
    </source>
</evidence>
<name>B0VGY3_CLOAI</name>
<dbReference type="KEGG" id="caci:CLOAM0715"/>
<dbReference type="AlphaFoldDB" id="B0VGY3"/>
<dbReference type="HOGENOM" id="CLU_012358_2_6_0"/>
<keyword evidence="4" id="KW-1185">Reference proteome</keyword>
<dbReference type="Gene3D" id="2.30.40.10">
    <property type="entry name" value="Urease, subunit C, domain 1"/>
    <property type="match status" value="1"/>
</dbReference>